<dbReference type="EMBL" id="KZ084098">
    <property type="protein sequence ID" value="OSD03895.1"/>
    <property type="molecule type" value="Genomic_DNA"/>
</dbReference>
<accession>A0A1Y2IRX4</accession>
<name>A0A1Y2IRX4_TRAC3</name>
<organism evidence="1 2">
    <name type="scientific">Trametes coccinea (strain BRFM310)</name>
    <name type="common">Pycnoporus coccineus</name>
    <dbReference type="NCBI Taxonomy" id="1353009"/>
    <lineage>
        <taxon>Eukaryota</taxon>
        <taxon>Fungi</taxon>
        <taxon>Dikarya</taxon>
        <taxon>Basidiomycota</taxon>
        <taxon>Agaricomycotina</taxon>
        <taxon>Agaricomycetes</taxon>
        <taxon>Polyporales</taxon>
        <taxon>Polyporaceae</taxon>
        <taxon>Trametes</taxon>
    </lineage>
</organism>
<dbReference type="Gene3D" id="3.80.10.10">
    <property type="entry name" value="Ribonuclease Inhibitor"/>
    <property type="match status" value="1"/>
</dbReference>
<dbReference type="AlphaFoldDB" id="A0A1Y2IRX4"/>
<dbReference type="Proteomes" id="UP000193067">
    <property type="component" value="Unassembled WGS sequence"/>
</dbReference>
<evidence type="ECO:0000313" key="1">
    <source>
        <dbReference type="EMBL" id="OSD03895.1"/>
    </source>
</evidence>
<dbReference type="OrthoDB" id="2734547at2759"/>
<evidence type="ECO:0008006" key="3">
    <source>
        <dbReference type="Google" id="ProtNLM"/>
    </source>
</evidence>
<evidence type="ECO:0000313" key="2">
    <source>
        <dbReference type="Proteomes" id="UP000193067"/>
    </source>
</evidence>
<reference evidence="1 2" key="1">
    <citation type="journal article" date="2015" name="Biotechnol. Biofuels">
        <title>Enhanced degradation of softwood versus hardwood by the white-rot fungus Pycnoporus coccineus.</title>
        <authorList>
            <person name="Couturier M."/>
            <person name="Navarro D."/>
            <person name="Chevret D."/>
            <person name="Henrissat B."/>
            <person name="Piumi F."/>
            <person name="Ruiz-Duenas F.J."/>
            <person name="Martinez A.T."/>
            <person name="Grigoriev I.V."/>
            <person name="Riley R."/>
            <person name="Lipzen A."/>
            <person name="Berrin J.G."/>
            <person name="Master E.R."/>
            <person name="Rosso M.N."/>
        </authorList>
    </citation>
    <scope>NUCLEOTIDE SEQUENCE [LARGE SCALE GENOMIC DNA]</scope>
    <source>
        <strain evidence="1 2">BRFM310</strain>
    </source>
</reference>
<sequence length="398" mass="44675">MCELPPEIIDRVLDYLHDDHRTLGSCALAARIMVPAARFHRFDYLDLSKRSRIPKLVPLLDAAPELARTISSVRVQHLVLSSDGSVLLSRLPSLRALTLSCLDPYLPQTIPLIAQTHPRLAKLCLTGLAAFPPASDELLRLLSLLKDLRELSLYHFDTQGLRDIDAACYKYPAPPHLYHLDSTLSPCAPLISRWIHEHTLGADLQTGLRSFHFFLREPADVAQFDGISALWAEKIQHLDVQFSPIGSIALMMWRGGFALSDYVALESCNLRFQFEEMCVAENLSLSWIPEFLSRLSSRRLRTVTLSLVVDNMEDLRSVMSENAVRELNPAYFNDLRVLDWGAIEKALTKQSLASLQSFVVEGRGSQTLLKEHIQNTCQELHARSLVSLVTVGDSKVTV</sequence>
<keyword evidence="2" id="KW-1185">Reference proteome</keyword>
<gene>
    <name evidence="1" type="ORF">PYCCODRAFT_1466366</name>
</gene>
<proteinExistence type="predicted"/>
<dbReference type="STRING" id="1353009.A0A1Y2IRX4"/>
<protein>
    <recommendedName>
        <fullName evidence="3">F-box domain-containing protein</fullName>
    </recommendedName>
</protein>
<dbReference type="InterPro" id="IPR032675">
    <property type="entry name" value="LRR_dom_sf"/>
</dbReference>
<dbReference type="SUPFAM" id="SSF52047">
    <property type="entry name" value="RNI-like"/>
    <property type="match status" value="1"/>
</dbReference>